<accession>A0A923HSH3</accession>
<dbReference type="InterPro" id="IPR001611">
    <property type="entry name" value="Leu-rich_rpt"/>
</dbReference>
<organism evidence="4 5">
    <name type="scientific">Acetobacterium paludosum</name>
    <dbReference type="NCBI Taxonomy" id="52693"/>
    <lineage>
        <taxon>Bacteria</taxon>
        <taxon>Bacillati</taxon>
        <taxon>Bacillota</taxon>
        <taxon>Clostridia</taxon>
        <taxon>Eubacteriales</taxon>
        <taxon>Eubacteriaceae</taxon>
        <taxon>Acetobacterium</taxon>
    </lineage>
</organism>
<dbReference type="Proteomes" id="UP000616595">
    <property type="component" value="Unassembled WGS sequence"/>
</dbReference>
<dbReference type="EMBL" id="WJBD01000005">
    <property type="protein sequence ID" value="MBC3887828.1"/>
    <property type="molecule type" value="Genomic_DNA"/>
</dbReference>
<sequence length="465" mass="50724">MVGSERKAKIISWLLSVLFTIIILQIVNFTAAYQVFAATIADDSIHDSGTGTVADPYLYNVDATSKVSWKHLLTIGNEQIHENYQVVENGVMQYSWYFSPEICKNPSISGPYFLGINKYTISDSDNLPGGSSDASLYFSFALKRDFPGQVKIKLNVSDRFADGTILALNYYGGYDGAADHGDSPLILPGEIYTCSGAEAVASGLTVTDGYVEFYVRHGGNYYLKPESIDDATIHSDDVVLGKIGELFSGKIAATIAGYFGKTIEDTVTAGDLNSIKKLYLADLQLDSLDELSKYNFGGLEQLTASGNNLKKVPLLKAPQITYLDLSRNKIDDITGLAQMPTLKNMILSDNLITKVGDLTVFTKLTSLDLSNNKITSWGAEIKNESLRYLKLSGNKIEKEIDTSGLTALEELEYEPDNSLVGASGSVSEKKKEDGEFIKNGSLIIIILMIIIAVVTIKVHSKRSSL</sequence>
<dbReference type="PANTHER" id="PTHR46652">
    <property type="entry name" value="LEUCINE-RICH REPEAT AND IQ DOMAIN-CONTAINING PROTEIN 1-RELATED"/>
    <property type="match status" value="1"/>
</dbReference>
<proteinExistence type="predicted"/>
<keyword evidence="1" id="KW-0433">Leucine-rich repeat</keyword>
<keyword evidence="2" id="KW-0677">Repeat</keyword>
<dbReference type="Pfam" id="PF13855">
    <property type="entry name" value="LRR_8"/>
    <property type="match status" value="1"/>
</dbReference>
<dbReference type="InterPro" id="IPR050836">
    <property type="entry name" value="SDS22/Internalin_LRR"/>
</dbReference>
<keyword evidence="3" id="KW-0472">Membrane</keyword>
<feature type="transmembrane region" description="Helical" evidence="3">
    <location>
        <begin position="436"/>
        <end position="456"/>
    </location>
</feature>
<dbReference type="RefSeq" id="WP_148567333.1">
    <property type="nucleotide sequence ID" value="NZ_RXYA01000009.1"/>
</dbReference>
<feature type="transmembrane region" description="Helical" evidence="3">
    <location>
        <begin position="12"/>
        <end position="36"/>
    </location>
</feature>
<evidence type="ECO:0000256" key="2">
    <source>
        <dbReference type="ARBA" id="ARBA00022737"/>
    </source>
</evidence>
<dbReference type="Gene3D" id="3.80.10.10">
    <property type="entry name" value="Ribonuclease Inhibitor"/>
    <property type="match status" value="1"/>
</dbReference>
<reference evidence="4" key="1">
    <citation type="submission" date="2019-10" db="EMBL/GenBank/DDBJ databases">
        <authorList>
            <person name="Ross D.E."/>
            <person name="Gulliver D."/>
        </authorList>
    </citation>
    <scope>NUCLEOTIDE SEQUENCE</scope>
    <source>
        <strain evidence="4">DER-2019</strain>
    </source>
</reference>
<evidence type="ECO:0000256" key="3">
    <source>
        <dbReference type="SAM" id="Phobius"/>
    </source>
</evidence>
<dbReference type="AlphaFoldDB" id="A0A923HSH3"/>
<evidence type="ECO:0000313" key="5">
    <source>
        <dbReference type="Proteomes" id="UP000616595"/>
    </source>
</evidence>
<comment type="caution">
    <text evidence="4">The sequence shown here is derived from an EMBL/GenBank/DDBJ whole genome shotgun (WGS) entry which is preliminary data.</text>
</comment>
<evidence type="ECO:0008006" key="6">
    <source>
        <dbReference type="Google" id="ProtNLM"/>
    </source>
</evidence>
<dbReference type="OrthoDB" id="2082413at2"/>
<evidence type="ECO:0000313" key="4">
    <source>
        <dbReference type="EMBL" id="MBC3887828.1"/>
    </source>
</evidence>
<keyword evidence="3" id="KW-0812">Transmembrane</keyword>
<dbReference type="InterPro" id="IPR032675">
    <property type="entry name" value="LRR_dom_sf"/>
</dbReference>
<dbReference type="PROSITE" id="PS51450">
    <property type="entry name" value="LRR"/>
    <property type="match status" value="3"/>
</dbReference>
<dbReference type="InterPro" id="IPR025875">
    <property type="entry name" value="Leu-rich_rpt_4"/>
</dbReference>
<reference evidence="4" key="2">
    <citation type="submission" date="2020-10" db="EMBL/GenBank/DDBJ databases">
        <title>Comparative genomics of the Acetobacterium genus.</title>
        <authorList>
            <person name="Marshall C."/>
            <person name="May H."/>
            <person name="Norman S."/>
        </authorList>
    </citation>
    <scope>NUCLEOTIDE SEQUENCE</scope>
    <source>
        <strain evidence="4">DER-2019</strain>
    </source>
</reference>
<keyword evidence="5" id="KW-1185">Reference proteome</keyword>
<keyword evidence="3" id="KW-1133">Transmembrane helix</keyword>
<gene>
    <name evidence="4" type="ORF">GH810_05845</name>
</gene>
<protein>
    <recommendedName>
        <fullName evidence="6">Leucine-rich repeat domain-containing protein</fullName>
    </recommendedName>
</protein>
<name>A0A923HSH3_9FIRM</name>
<dbReference type="SUPFAM" id="SSF52058">
    <property type="entry name" value="L domain-like"/>
    <property type="match status" value="1"/>
</dbReference>
<dbReference type="PANTHER" id="PTHR46652:SF3">
    <property type="entry name" value="LEUCINE-RICH REPEAT-CONTAINING PROTEIN 9"/>
    <property type="match status" value="1"/>
</dbReference>
<evidence type="ECO:0000256" key="1">
    <source>
        <dbReference type="ARBA" id="ARBA00022614"/>
    </source>
</evidence>
<dbReference type="Pfam" id="PF12799">
    <property type="entry name" value="LRR_4"/>
    <property type="match status" value="1"/>
</dbReference>